<organism evidence="7 8">
    <name type="scientific">Aphanomyces stellatus</name>
    <dbReference type="NCBI Taxonomy" id="120398"/>
    <lineage>
        <taxon>Eukaryota</taxon>
        <taxon>Sar</taxon>
        <taxon>Stramenopiles</taxon>
        <taxon>Oomycota</taxon>
        <taxon>Saprolegniomycetes</taxon>
        <taxon>Saprolegniales</taxon>
        <taxon>Verrucalvaceae</taxon>
        <taxon>Aphanomyces</taxon>
    </lineage>
</organism>
<feature type="transmembrane region" description="Helical" evidence="5">
    <location>
        <begin position="274"/>
        <end position="295"/>
    </location>
</feature>
<evidence type="ECO:0000313" key="8">
    <source>
        <dbReference type="Proteomes" id="UP000332933"/>
    </source>
</evidence>
<evidence type="ECO:0000313" key="6">
    <source>
        <dbReference type="EMBL" id="KAF0718526.1"/>
    </source>
</evidence>
<dbReference type="InterPro" id="IPR018499">
    <property type="entry name" value="Tetraspanin/Peripherin"/>
</dbReference>
<evidence type="ECO:0000256" key="1">
    <source>
        <dbReference type="ARBA" id="ARBA00004141"/>
    </source>
</evidence>
<dbReference type="GO" id="GO:0016020">
    <property type="term" value="C:membrane"/>
    <property type="evidence" value="ECO:0007669"/>
    <property type="project" value="UniProtKB-SubCell"/>
</dbReference>
<accession>A0A485K950</accession>
<evidence type="ECO:0000256" key="2">
    <source>
        <dbReference type="ARBA" id="ARBA00022692"/>
    </source>
</evidence>
<gene>
    <name evidence="7" type="primary">Aste57867_1628</name>
    <name evidence="6" type="ORF">As57867_001626</name>
    <name evidence="7" type="ORF">ASTE57867_1628</name>
</gene>
<dbReference type="Pfam" id="PF00335">
    <property type="entry name" value="Tetraspanin"/>
    <property type="match status" value="1"/>
</dbReference>
<dbReference type="AlphaFoldDB" id="A0A485K950"/>
<name>A0A485K950_9STRA</name>
<keyword evidence="4 5" id="KW-0472">Membrane</keyword>
<evidence type="ECO:0000313" key="7">
    <source>
        <dbReference type="EMBL" id="VFT78841.1"/>
    </source>
</evidence>
<dbReference type="PRINTS" id="PR00259">
    <property type="entry name" value="TMFOUR"/>
</dbReference>
<keyword evidence="2 5" id="KW-0812">Transmembrane</keyword>
<keyword evidence="3 5" id="KW-1133">Transmembrane helix</keyword>
<dbReference type="EMBL" id="VJMH01000142">
    <property type="protein sequence ID" value="KAF0718526.1"/>
    <property type="molecule type" value="Genomic_DNA"/>
</dbReference>
<proteinExistence type="predicted"/>
<keyword evidence="8" id="KW-1185">Reference proteome</keyword>
<reference evidence="7 8" key="1">
    <citation type="submission" date="2019-03" db="EMBL/GenBank/DDBJ databases">
        <authorList>
            <person name="Gaulin E."/>
            <person name="Dumas B."/>
        </authorList>
    </citation>
    <scope>NUCLEOTIDE SEQUENCE [LARGE SCALE GENOMIC DNA]</scope>
    <source>
        <strain evidence="7">CBS 568.67</strain>
    </source>
</reference>
<sequence>MQTCAKIILILINLGFLVGGALLIWLGAKARNGHWVDIFSTGTATDVNTMASVVIALGCVVIAISFFGFAGAIWRSKCMLTTYSIFVVIGMIVFVAITVLGFTTASKASDWSGKTFPAEAAENDVAKGFNEVYCYAEGGRFCLTSTGTDAIKTFFPSLGGAASTLLATAGVDMNAPTGLLGLCAQVDAKTANNPLAAAALPSTYKQACQTCKDVKDKYGQYTAIFDWANEQCPLTQETATWCGQFLLSKDQSNVFLNAPYKQCRTPVLKLWKDYATKAGIGGIVLAVASILLIFLSCKAAKSSDDGAYHGA</sequence>
<feature type="transmembrane region" description="Helical" evidence="5">
    <location>
        <begin position="80"/>
        <end position="102"/>
    </location>
</feature>
<evidence type="ECO:0000256" key="5">
    <source>
        <dbReference type="SAM" id="Phobius"/>
    </source>
</evidence>
<dbReference type="PANTHER" id="PTHR19282">
    <property type="entry name" value="TETRASPANIN"/>
    <property type="match status" value="1"/>
</dbReference>
<evidence type="ECO:0000256" key="4">
    <source>
        <dbReference type="ARBA" id="ARBA00023136"/>
    </source>
</evidence>
<reference evidence="6" key="2">
    <citation type="submission" date="2019-06" db="EMBL/GenBank/DDBJ databases">
        <title>Genomics analysis of Aphanomyces spp. identifies a new class of oomycete effector associated with host adaptation.</title>
        <authorList>
            <person name="Gaulin E."/>
        </authorList>
    </citation>
    <scope>NUCLEOTIDE SEQUENCE</scope>
    <source>
        <strain evidence="6">CBS 578.67</strain>
    </source>
</reference>
<feature type="transmembrane region" description="Helical" evidence="5">
    <location>
        <begin position="48"/>
        <end position="73"/>
    </location>
</feature>
<evidence type="ECO:0000256" key="3">
    <source>
        <dbReference type="ARBA" id="ARBA00022989"/>
    </source>
</evidence>
<protein>
    <submittedName>
        <fullName evidence="7">Aste57867_1628 protein</fullName>
    </submittedName>
</protein>
<dbReference type="Proteomes" id="UP000332933">
    <property type="component" value="Unassembled WGS sequence"/>
</dbReference>
<dbReference type="PANTHER" id="PTHR19282:SF522">
    <property type="entry name" value="TETRASPANIN"/>
    <property type="match status" value="1"/>
</dbReference>
<comment type="subcellular location">
    <subcellularLocation>
        <location evidence="1">Membrane</location>
        <topology evidence="1">Multi-pass membrane protein</topology>
    </subcellularLocation>
</comment>
<dbReference type="EMBL" id="CAADRA010000142">
    <property type="protein sequence ID" value="VFT78841.1"/>
    <property type="molecule type" value="Genomic_DNA"/>
</dbReference>
<dbReference type="OrthoDB" id="71600at2759"/>
<feature type="transmembrane region" description="Helical" evidence="5">
    <location>
        <begin position="7"/>
        <end position="28"/>
    </location>
</feature>